<evidence type="ECO:0000313" key="1">
    <source>
        <dbReference type="EMBL" id="KAK3044126.1"/>
    </source>
</evidence>
<name>A0ACC3CSA5_9PEZI</name>
<evidence type="ECO:0000313" key="2">
    <source>
        <dbReference type="Proteomes" id="UP001186974"/>
    </source>
</evidence>
<proteinExistence type="predicted"/>
<organism evidence="1 2">
    <name type="scientific">Coniosporium uncinatum</name>
    <dbReference type="NCBI Taxonomy" id="93489"/>
    <lineage>
        <taxon>Eukaryota</taxon>
        <taxon>Fungi</taxon>
        <taxon>Dikarya</taxon>
        <taxon>Ascomycota</taxon>
        <taxon>Pezizomycotina</taxon>
        <taxon>Dothideomycetes</taxon>
        <taxon>Dothideomycetes incertae sedis</taxon>
        <taxon>Coniosporium</taxon>
    </lineage>
</organism>
<dbReference type="Proteomes" id="UP001186974">
    <property type="component" value="Unassembled WGS sequence"/>
</dbReference>
<accession>A0ACC3CSA5</accession>
<protein>
    <submittedName>
        <fullName evidence="1">Uncharacterized protein</fullName>
    </submittedName>
</protein>
<feature type="non-terminal residue" evidence="1">
    <location>
        <position position="277"/>
    </location>
</feature>
<reference evidence="1" key="1">
    <citation type="submission" date="2024-09" db="EMBL/GenBank/DDBJ databases">
        <title>Black Yeasts Isolated from many extreme environments.</title>
        <authorList>
            <person name="Coleine C."/>
            <person name="Stajich J.E."/>
            <person name="Selbmann L."/>
        </authorList>
    </citation>
    <scope>NUCLEOTIDE SEQUENCE</scope>
    <source>
        <strain evidence="1">CCFEE 5737</strain>
    </source>
</reference>
<dbReference type="EMBL" id="JAWDJW010012394">
    <property type="protein sequence ID" value="KAK3044126.1"/>
    <property type="molecule type" value="Genomic_DNA"/>
</dbReference>
<keyword evidence="2" id="KW-1185">Reference proteome</keyword>
<comment type="caution">
    <text evidence="1">The sequence shown here is derived from an EMBL/GenBank/DDBJ whole genome shotgun (WGS) entry which is preliminary data.</text>
</comment>
<sequence length="277" mass="31663">MFRRGDPDSPVAGIAPSFRQAAVFRKTVMKLSGNVEWRAGIVYERNTSDGSRSFDFRPHYEVVTKTPEFAKSKDARPYDAFRGFRSHHIHLSIGISAPMDRRWDVTNLQPSNDYNSVHLTPRFFTHFYSWWSMFSGVMSLPVRQGNLWPGPAKSSKKFGRHLATIKYSLLLSPLYLSHIYKHKDAEEYGHHGVSATGLKLRLDSFMLDLHQRREEFRTQVQGNKQSKTTAMRIYETQLDFVSADARAVSAKIRGTDPEDVENAPDDVLASFQSNDQS</sequence>
<gene>
    <name evidence="1" type="ORF">LTS18_002120</name>
</gene>